<keyword evidence="4 9" id="KW-0997">Cell inner membrane</keyword>
<keyword evidence="6 9" id="KW-1133">Transmembrane helix</keyword>
<evidence type="ECO:0000256" key="4">
    <source>
        <dbReference type="ARBA" id="ARBA00022519"/>
    </source>
</evidence>
<feature type="domain" description="Tripartite ATP-independent periplasmic transporters DctQ component" evidence="10">
    <location>
        <begin position="31"/>
        <end position="152"/>
    </location>
</feature>
<feature type="transmembrane region" description="Helical" evidence="9">
    <location>
        <begin position="48"/>
        <end position="70"/>
    </location>
</feature>
<evidence type="ECO:0000256" key="3">
    <source>
        <dbReference type="ARBA" id="ARBA00022475"/>
    </source>
</evidence>
<comment type="subunit">
    <text evidence="9">The complex comprises the extracytoplasmic solute receptor protein and the two transmembrane proteins.</text>
</comment>
<evidence type="ECO:0000259" key="10">
    <source>
        <dbReference type="Pfam" id="PF04290"/>
    </source>
</evidence>
<protein>
    <recommendedName>
        <fullName evidence="9">TRAP transporter small permease protein</fullName>
    </recommendedName>
</protein>
<dbReference type="GO" id="GO:0005886">
    <property type="term" value="C:plasma membrane"/>
    <property type="evidence" value="ECO:0007669"/>
    <property type="project" value="UniProtKB-SubCell"/>
</dbReference>
<comment type="subcellular location">
    <subcellularLocation>
        <location evidence="1 9">Cell inner membrane</location>
        <topology evidence="1 9">Multi-pass membrane protein</topology>
    </subcellularLocation>
</comment>
<evidence type="ECO:0000313" key="12">
    <source>
        <dbReference type="Proteomes" id="UP001301140"/>
    </source>
</evidence>
<keyword evidence="5 9" id="KW-0812">Transmembrane</keyword>
<keyword evidence="2 9" id="KW-0813">Transport</keyword>
<evidence type="ECO:0000256" key="6">
    <source>
        <dbReference type="ARBA" id="ARBA00022989"/>
    </source>
</evidence>
<dbReference type="InterPro" id="IPR055348">
    <property type="entry name" value="DctQ"/>
</dbReference>
<name>A0AAP3XT01_9PROT</name>
<comment type="function">
    <text evidence="9">Part of the tripartite ATP-independent periplasmic (TRAP) transport system.</text>
</comment>
<evidence type="ECO:0000256" key="9">
    <source>
        <dbReference type="RuleBase" id="RU369079"/>
    </source>
</evidence>
<feature type="transmembrane region" description="Helical" evidence="9">
    <location>
        <begin position="91"/>
        <end position="111"/>
    </location>
</feature>
<evidence type="ECO:0000313" key="11">
    <source>
        <dbReference type="EMBL" id="MDF1587323.1"/>
    </source>
</evidence>
<sequence>MPFSSRLASFSDAVDRAVTAICVVSILVMLGISFVGFFYMVITGAALSWTYSLARLFIPWLGLLSITVAFKRGEHIAMTSLLEILPARLAGLFRVCNRGILLLFALMMVWFGMKYTISSTDYFMVSDQIQIHARFVAVVAPISGLILVIHVLGGGNLFDPPDLLEPDDLDAMPARRKADA</sequence>
<dbReference type="PANTHER" id="PTHR35011">
    <property type="entry name" value="2,3-DIKETO-L-GULONATE TRAP TRANSPORTER SMALL PERMEASE PROTEIN YIAM"/>
    <property type="match status" value="1"/>
</dbReference>
<evidence type="ECO:0000256" key="5">
    <source>
        <dbReference type="ARBA" id="ARBA00022692"/>
    </source>
</evidence>
<proteinExistence type="inferred from homology"/>
<evidence type="ECO:0000256" key="8">
    <source>
        <dbReference type="ARBA" id="ARBA00038436"/>
    </source>
</evidence>
<dbReference type="GO" id="GO:0015740">
    <property type="term" value="P:C4-dicarboxylate transport"/>
    <property type="evidence" value="ECO:0007669"/>
    <property type="project" value="TreeGrafter"/>
</dbReference>
<gene>
    <name evidence="11" type="ORF">PZ740_13130</name>
</gene>
<keyword evidence="7 9" id="KW-0472">Membrane</keyword>
<accession>A0AAP3XT01</accession>
<organism evidence="11 12">
    <name type="scientific">Marinimicrococcus flavescens</name>
    <dbReference type="NCBI Taxonomy" id="3031815"/>
    <lineage>
        <taxon>Bacteria</taxon>
        <taxon>Pseudomonadati</taxon>
        <taxon>Pseudomonadota</taxon>
        <taxon>Alphaproteobacteria</taxon>
        <taxon>Geminicoccales</taxon>
        <taxon>Geminicoccaceae</taxon>
        <taxon>Marinimicrococcus</taxon>
    </lineage>
</organism>
<feature type="transmembrane region" description="Helical" evidence="9">
    <location>
        <begin position="131"/>
        <end position="152"/>
    </location>
</feature>
<comment type="caution">
    <text evidence="11">The sequence shown here is derived from an EMBL/GenBank/DDBJ whole genome shotgun (WGS) entry which is preliminary data.</text>
</comment>
<reference evidence="11 12" key="1">
    <citation type="submission" date="2023-03" db="EMBL/GenBank/DDBJ databases">
        <title>YIM 152171 draft genome.</title>
        <authorList>
            <person name="Yang Z."/>
        </authorList>
    </citation>
    <scope>NUCLEOTIDE SEQUENCE [LARGE SCALE GENOMIC DNA]</scope>
    <source>
        <strain evidence="11 12">YIM 152171</strain>
    </source>
</reference>
<dbReference type="Pfam" id="PF04290">
    <property type="entry name" value="DctQ"/>
    <property type="match status" value="1"/>
</dbReference>
<dbReference type="AlphaFoldDB" id="A0AAP3XT01"/>
<evidence type="ECO:0000256" key="2">
    <source>
        <dbReference type="ARBA" id="ARBA00022448"/>
    </source>
</evidence>
<feature type="transmembrane region" description="Helical" evidence="9">
    <location>
        <begin position="20"/>
        <end position="42"/>
    </location>
</feature>
<evidence type="ECO:0000256" key="1">
    <source>
        <dbReference type="ARBA" id="ARBA00004429"/>
    </source>
</evidence>
<evidence type="ECO:0000256" key="7">
    <source>
        <dbReference type="ARBA" id="ARBA00023136"/>
    </source>
</evidence>
<dbReference type="Proteomes" id="UP001301140">
    <property type="component" value="Unassembled WGS sequence"/>
</dbReference>
<dbReference type="RefSeq" id="WP_327789741.1">
    <property type="nucleotide sequence ID" value="NZ_JARGEQ010000126.1"/>
</dbReference>
<keyword evidence="3" id="KW-1003">Cell membrane</keyword>
<dbReference type="PANTHER" id="PTHR35011:SF2">
    <property type="entry name" value="2,3-DIKETO-L-GULONATE TRAP TRANSPORTER SMALL PERMEASE PROTEIN YIAM"/>
    <property type="match status" value="1"/>
</dbReference>
<dbReference type="GO" id="GO:0022857">
    <property type="term" value="F:transmembrane transporter activity"/>
    <property type="evidence" value="ECO:0007669"/>
    <property type="project" value="UniProtKB-UniRule"/>
</dbReference>
<dbReference type="EMBL" id="JARGEQ010000126">
    <property type="protein sequence ID" value="MDF1587323.1"/>
    <property type="molecule type" value="Genomic_DNA"/>
</dbReference>
<comment type="similarity">
    <text evidence="8 9">Belongs to the TRAP transporter small permease family.</text>
</comment>
<dbReference type="InterPro" id="IPR007387">
    <property type="entry name" value="TRAP_DctQ"/>
</dbReference>
<keyword evidence="12" id="KW-1185">Reference proteome</keyword>